<accession>A0A1C3NM52</accession>
<proteinExistence type="predicted"/>
<keyword evidence="4" id="KW-1185">Reference proteome</keyword>
<dbReference type="OrthoDB" id="5958722at2"/>
<evidence type="ECO:0000313" key="2">
    <source>
        <dbReference type="EMBL" id="SBV51408.1"/>
    </source>
</evidence>
<evidence type="ECO:0000313" key="1">
    <source>
        <dbReference type="EMBL" id="PPV06850.1"/>
    </source>
</evidence>
<name>A0A1C3NM52_9XANT</name>
<evidence type="ECO:0000313" key="4">
    <source>
        <dbReference type="Proteomes" id="UP000239710"/>
    </source>
</evidence>
<dbReference type="RefSeq" id="WP_065468581.1">
    <property type="nucleotide sequence ID" value="NZ_FLTX01000035.1"/>
</dbReference>
<evidence type="ECO:0000313" key="3">
    <source>
        <dbReference type="Proteomes" id="UP000092503"/>
    </source>
</evidence>
<dbReference type="Proteomes" id="UP000092503">
    <property type="component" value="Unassembled WGS sequence"/>
</dbReference>
<reference evidence="2 3" key="1">
    <citation type="submission" date="2016-06" db="EMBL/GenBank/DDBJ databases">
        <authorList>
            <person name="Kjaerup R.B."/>
            <person name="Dalgaard T.S."/>
            <person name="Juul-Madsen H.R."/>
        </authorList>
    </citation>
    <scope>NUCLEOTIDE SEQUENCE [LARGE SCALE GENOMIC DNA]</scope>
    <source>
        <strain evidence="2">LMG947</strain>
    </source>
</reference>
<reference evidence="1 4" key="2">
    <citation type="submission" date="2016-08" db="EMBL/GenBank/DDBJ databases">
        <title>Evolution of the type three secretion system and type three effector repertoires in Xanthomonas.</title>
        <authorList>
            <person name="Merda D."/>
            <person name="Briand M."/>
            <person name="Bosis E."/>
            <person name="Rousseau C."/>
            <person name="Portier P."/>
            <person name="Jacques M.-A."/>
            <person name="Fischer-Le Saux M."/>
        </authorList>
    </citation>
    <scope>NUCLEOTIDE SEQUENCE [LARGE SCALE GENOMIC DNA]</scope>
    <source>
        <strain evidence="1 4">CFBP1976</strain>
    </source>
</reference>
<protein>
    <submittedName>
        <fullName evidence="2">Uncharacterized protein</fullName>
    </submittedName>
</protein>
<dbReference type="Proteomes" id="UP000239710">
    <property type="component" value="Unassembled WGS sequence"/>
</dbReference>
<dbReference type="AlphaFoldDB" id="A0A1C3NM52"/>
<dbReference type="EMBL" id="MDCE01000012">
    <property type="protein sequence ID" value="PPV06850.1"/>
    <property type="molecule type" value="Genomic_DNA"/>
</dbReference>
<dbReference type="EMBL" id="FLTX01000035">
    <property type="protein sequence ID" value="SBV51408.1"/>
    <property type="molecule type" value="Genomic_DNA"/>
</dbReference>
<organism evidence="2 3">
    <name type="scientific">Xanthomonas bromi</name>
    <dbReference type="NCBI Taxonomy" id="56449"/>
    <lineage>
        <taxon>Bacteria</taxon>
        <taxon>Pseudomonadati</taxon>
        <taxon>Pseudomonadota</taxon>
        <taxon>Gammaproteobacteria</taxon>
        <taxon>Lysobacterales</taxon>
        <taxon>Lysobacteraceae</taxon>
        <taxon>Xanthomonas</taxon>
    </lineage>
</organism>
<sequence>MTPLEKPLRRELQIGEQAYTLTIDPQGLRLVEKGKRKGLTLCWDELISGDAALATALQASLTDH</sequence>
<gene>
    <name evidence="2" type="ORF">XBLMG947_2197</name>
    <name evidence="1" type="ORF">XbrCFBP1976_09970</name>
</gene>